<sequence length="105" mass="11056">MITDGSFKTCLLQHCFDLDETLSLPTDIPRQVADSISLIDRLPTAAAPPSDGDPCPICREGFPHEGSTGGGKRVPCGHVFHAACISSWLSNSSGSCPLCRRGISA</sequence>
<dbReference type="EMBL" id="CAMGYJ010000002">
    <property type="protein sequence ID" value="CAI0388186.1"/>
    <property type="molecule type" value="Genomic_DNA"/>
</dbReference>
<dbReference type="Gene3D" id="3.30.40.10">
    <property type="entry name" value="Zinc/RING finger domain, C3HC4 (zinc finger)"/>
    <property type="match status" value="1"/>
</dbReference>
<feature type="domain" description="RING-type" evidence="7">
    <location>
        <begin position="55"/>
        <end position="100"/>
    </location>
</feature>
<evidence type="ECO:0000256" key="3">
    <source>
        <dbReference type="ARBA" id="ARBA00022723"/>
    </source>
</evidence>
<dbReference type="SMART" id="SM00184">
    <property type="entry name" value="RING"/>
    <property type="match status" value="1"/>
</dbReference>
<name>A0AAV0HSB1_9ROSI</name>
<evidence type="ECO:0000256" key="5">
    <source>
        <dbReference type="ARBA" id="ARBA00022833"/>
    </source>
</evidence>
<dbReference type="PROSITE" id="PS50089">
    <property type="entry name" value="ZF_RING_2"/>
    <property type="match status" value="1"/>
</dbReference>
<dbReference type="SUPFAM" id="SSF57850">
    <property type="entry name" value="RING/U-box"/>
    <property type="match status" value="1"/>
</dbReference>
<keyword evidence="3" id="KW-0479">Metal-binding</keyword>
<evidence type="ECO:0000256" key="1">
    <source>
        <dbReference type="ARBA" id="ARBA00000900"/>
    </source>
</evidence>
<comment type="catalytic activity">
    <reaction evidence="1">
        <text>S-ubiquitinyl-[E2 ubiquitin-conjugating enzyme]-L-cysteine + [acceptor protein]-L-lysine = [E2 ubiquitin-conjugating enzyme]-L-cysteine + N(6)-ubiquitinyl-[acceptor protein]-L-lysine.</text>
        <dbReference type="EC" id="2.3.2.27"/>
    </reaction>
</comment>
<evidence type="ECO:0000256" key="4">
    <source>
        <dbReference type="ARBA" id="ARBA00022771"/>
    </source>
</evidence>
<keyword evidence="4 6" id="KW-0863">Zinc-finger</keyword>
<evidence type="ECO:0000313" key="8">
    <source>
        <dbReference type="EMBL" id="CAI0388186.1"/>
    </source>
</evidence>
<evidence type="ECO:0000256" key="6">
    <source>
        <dbReference type="PROSITE-ProRule" id="PRU00175"/>
    </source>
</evidence>
<dbReference type="CDD" id="cd16448">
    <property type="entry name" value="RING-H2"/>
    <property type="match status" value="1"/>
</dbReference>
<dbReference type="EC" id="2.3.2.27" evidence="2"/>
<comment type="caution">
    <text evidence="8">The sequence shown here is derived from an EMBL/GenBank/DDBJ whole genome shotgun (WGS) entry which is preliminary data.</text>
</comment>
<evidence type="ECO:0000313" key="9">
    <source>
        <dbReference type="Proteomes" id="UP001154282"/>
    </source>
</evidence>
<dbReference type="PANTHER" id="PTHR15710">
    <property type="entry name" value="E3 UBIQUITIN-PROTEIN LIGASE PRAJA"/>
    <property type="match status" value="1"/>
</dbReference>
<dbReference type="InterPro" id="IPR013083">
    <property type="entry name" value="Znf_RING/FYVE/PHD"/>
</dbReference>
<reference evidence="8" key="1">
    <citation type="submission" date="2022-08" db="EMBL/GenBank/DDBJ databases">
        <authorList>
            <person name="Gutierrez-Valencia J."/>
        </authorList>
    </citation>
    <scope>NUCLEOTIDE SEQUENCE</scope>
</reference>
<dbReference type="AlphaFoldDB" id="A0AAV0HSB1"/>
<evidence type="ECO:0000259" key="7">
    <source>
        <dbReference type="PROSITE" id="PS50089"/>
    </source>
</evidence>
<dbReference type="Pfam" id="PF13639">
    <property type="entry name" value="zf-RING_2"/>
    <property type="match status" value="1"/>
</dbReference>
<dbReference type="GO" id="GO:0061630">
    <property type="term" value="F:ubiquitin protein ligase activity"/>
    <property type="evidence" value="ECO:0007669"/>
    <property type="project" value="UniProtKB-EC"/>
</dbReference>
<gene>
    <name evidence="8" type="ORF">LITE_LOCUS5749</name>
</gene>
<keyword evidence="9" id="KW-1185">Reference proteome</keyword>
<proteinExistence type="predicted"/>
<dbReference type="GO" id="GO:0008270">
    <property type="term" value="F:zinc ion binding"/>
    <property type="evidence" value="ECO:0007669"/>
    <property type="project" value="UniProtKB-KW"/>
</dbReference>
<protein>
    <recommendedName>
        <fullName evidence="2">RING-type E3 ubiquitin transferase</fullName>
        <ecNumber evidence="2">2.3.2.27</ecNumber>
    </recommendedName>
</protein>
<accession>A0AAV0HSB1</accession>
<keyword evidence="5" id="KW-0862">Zinc</keyword>
<dbReference type="PANTHER" id="PTHR15710:SF74">
    <property type="entry name" value="RING-TYPE E3 UBIQUITIN TRANSFERASE-RELATED"/>
    <property type="match status" value="1"/>
</dbReference>
<organism evidence="8 9">
    <name type="scientific">Linum tenue</name>
    <dbReference type="NCBI Taxonomy" id="586396"/>
    <lineage>
        <taxon>Eukaryota</taxon>
        <taxon>Viridiplantae</taxon>
        <taxon>Streptophyta</taxon>
        <taxon>Embryophyta</taxon>
        <taxon>Tracheophyta</taxon>
        <taxon>Spermatophyta</taxon>
        <taxon>Magnoliopsida</taxon>
        <taxon>eudicotyledons</taxon>
        <taxon>Gunneridae</taxon>
        <taxon>Pentapetalae</taxon>
        <taxon>rosids</taxon>
        <taxon>fabids</taxon>
        <taxon>Malpighiales</taxon>
        <taxon>Linaceae</taxon>
        <taxon>Linum</taxon>
    </lineage>
</organism>
<dbReference type="InterPro" id="IPR001841">
    <property type="entry name" value="Znf_RING"/>
</dbReference>
<evidence type="ECO:0000256" key="2">
    <source>
        <dbReference type="ARBA" id="ARBA00012483"/>
    </source>
</evidence>
<dbReference type="Proteomes" id="UP001154282">
    <property type="component" value="Unassembled WGS sequence"/>
</dbReference>